<dbReference type="InterPro" id="IPR051713">
    <property type="entry name" value="T-cell_Activation_Regulation"/>
</dbReference>
<dbReference type="PANTHER" id="PTHR25466">
    <property type="entry name" value="T-LYMPHOCYTE ACTIVATION ANTIGEN"/>
    <property type="match status" value="1"/>
</dbReference>
<keyword evidence="3" id="KW-0812">Transmembrane</keyword>
<keyword evidence="9" id="KW-0325">Glycoprotein</keyword>
<accession>A0AAR2KUE9</accession>
<dbReference type="GO" id="GO:0042130">
    <property type="term" value="P:negative regulation of T cell proliferation"/>
    <property type="evidence" value="ECO:0007669"/>
    <property type="project" value="TreeGrafter"/>
</dbReference>
<evidence type="ECO:0000256" key="3">
    <source>
        <dbReference type="ARBA" id="ARBA00022692"/>
    </source>
</evidence>
<dbReference type="GO" id="GO:0071222">
    <property type="term" value="P:cellular response to lipopolysaccharide"/>
    <property type="evidence" value="ECO:0007669"/>
    <property type="project" value="TreeGrafter"/>
</dbReference>
<dbReference type="Ensembl" id="ENSPNAT00000043531.1">
    <property type="protein sequence ID" value="ENSPNAP00000065761.1"/>
    <property type="gene ID" value="ENSPNAG00000037741.1"/>
</dbReference>
<dbReference type="SMART" id="SM00409">
    <property type="entry name" value="IG"/>
    <property type="match status" value="2"/>
</dbReference>
<evidence type="ECO:0000256" key="9">
    <source>
        <dbReference type="ARBA" id="ARBA00023180"/>
    </source>
</evidence>
<evidence type="ECO:0000256" key="1">
    <source>
        <dbReference type="ARBA" id="ARBA00004251"/>
    </source>
</evidence>
<keyword evidence="8" id="KW-0675">Receptor</keyword>
<evidence type="ECO:0000256" key="4">
    <source>
        <dbReference type="ARBA" id="ARBA00022729"/>
    </source>
</evidence>
<keyword evidence="7" id="KW-1015">Disulfide bond</keyword>
<keyword evidence="5" id="KW-1133">Transmembrane helix</keyword>
<keyword evidence="13" id="KW-1185">Reference proteome</keyword>
<reference evidence="12 13" key="1">
    <citation type="submission" date="2020-10" db="EMBL/GenBank/DDBJ databases">
        <title>Pygocentrus nattereri (red-bellied piranha) genome, fPygNat1, primary haplotype.</title>
        <authorList>
            <person name="Myers G."/>
            <person name="Meyer A."/>
            <person name="Karagic N."/>
            <person name="Pippel M."/>
            <person name="Winkler S."/>
            <person name="Tracey A."/>
            <person name="Wood J."/>
            <person name="Formenti G."/>
            <person name="Howe K."/>
            <person name="Fedrigo O."/>
            <person name="Jarvis E.D."/>
        </authorList>
    </citation>
    <scope>NUCLEOTIDE SEQUENCE [LARGE SCALE GENOMIC DNA]</scope>
</reference>
<dbReference type="PROSITE" id="PS50835">
    <property type="entry name" value="IG_LIKE"/>
    <property type="match status" value="2"/>
</dbReference>
<dbReference type="Pfam" id="PF07686">
    <property type="entry name" value="V-set"/>
    <property type="match status" value="1"/>
</dbReference>
<evidence type="ECO:0000256" key="10">
    <source>
        <dbReference type="ARBA" id="ARBA00023319"/>
    </source>
</evidence>
<evidence type="ECO:0000259" key="11">
    <source>
        <dbReference type="PROSITE" id="PS50835"/>
    </source>
</evidence>
<reference evidence="12" key="3">
    <citation type="submission" date="2025-09" db="UniProtKB">
        <authorList>
            <consortium name="Ensembl"/>
        </authorList>
    </citation>
    <scope>IDENTIFICATION</scope>
</reference>
<evidence type="ECO:0000313" key="13">
    <source>
        <dbReference type="Proteomes" id="UP001501920"/>
    </source>
</evidence>
<keyword evidence="4" id="KW-0732">Signal</keyword>
<feature type="domain" description="Ig-like" evidence="11">
    <location>
        <begin position="286"/>
        <end position="368"/>
    </location>
</feature>
<keyword evidence="10" id="KW-0393">Immunoglobulin domain</keyword>
<evidence type="ECO:0000313" key="12">
    <source>
        <dbReference type="Ensembl" id="ENSPNAP00000065761.1"/>
    </source>
</evidence>
<protein>
    <recommendedName>
        <fullName evidence="11">Ig-like domain-containing protein</fullName>
    </recommendedName>
</protein>
<evidence type="ECO:0000256" key="5">
    <source>
        <dbReference type="ARBA" id="ARBA00022989"/>
    </source>
</evidence>
<dbReference type="GO" id="GO:0042102">
    <property type="term" value="P:positive regulation of T cell proliferation"/>
    <property type="evidence" value="ECO:0007669"/>
    <property type="project" value="TreeGrafter"/>
</dbReference>
<organism evidence="12 13">
    <name type="scientific">Pygocentrus nattereri</name>
    <name type="common">Red-bellied piranha</name>
    <dbReference type="NCBI Taxonomy" id="42514"/>
    <lineage>
        <taxon>Eukaryota</taxon>
        <taxon>Metazoa</taxon>
        <taxon>Chordata</taxon>
        <taxon>Craniata</taxon>
        <taxon>Vertebrata</taxon>
        <taxon>Euteleostomi</taxon>
        <taxon>Actinopterygii</taxon>
        <taxon>Neopterygii</taxon>
        <taxon>Teleostei</taxon>
        <taxon>Ostariophysi</taxon>
        <taxon>Characiformes</taxon>
        <taxon>Characoidei</taxon>
        <taxon>Pygocentrus</taxon>
    </lineage>
</organism>
<dbReference type="InterPro" id="IPR013783">
    <property type="entry name" value="Ig-like_fold"/>
</dbReference>
<dbReference type="AlphaFoldDB" id="A0AAR2KUE9"/>
<keyword evidence="2" id="KW-1003">Cell membrane</keyword>
<evidence type="ECO:0000256" key="8">
    <source>
        <dbReference type="ARBA" id="ARBA00023170"/>
    </source>
</evidence>
<dbReference type="PANTHER" id="PTHR25466:SF14">
    <property type="entry name" value="BUTYROPHILIN SUBFAMILY 2 MEMBER A2-LIKE-RELATED"/>
    <property type="match status" value="1"/>
</dbReference>
<dbReference type="InterPro" id="IPR036179">
    <property type="entry name" value="Ig-like_dom_sf"/>
</dbReference>
<dbReference type="GO" id="GO:0031295">
    <property type="term" value="P:T cell costimulation"/>
    <property type="evidence" value="ECO:0007669"/>
    <property type="project" value="TreeGrafter"/>
</dbReference>
<dbReference type="SUPFAM" id="SSF48726">
    <property type="entry name" value="Immunoglobulin"/>
    <property type="match status" value="2"/>
</dbReference>
<evidence type="ECO:0000256" key="6">
    <source>
        <dbReference type="ARBA" id="ARBA00023136"/>
    </source>
</evidence>
<dbReference type="Gene3D" id="2.60.40.10">
    <property type="entry name" value="Immunoglobulins"/>
    <property type="match status" value="2"/>
</dbReference>
<proteinExistence type="predicted"/>
<dbReference type="Proteomes" id="UP001501920">
    <property type="component" value="Chromosome 4"/>
</dbReference>
<dbReference type="GO" id="GO:0006955">
    <property type="term" value="P:immune response"/>
    <property type="evidence" value="ECO:0007669"/>
    <property type="project" value="TreeGrafter"/>
</dbReference>
<reference evidence="12" key="2">
    <citation type="submission" date="2025-08" db="UniProtKB">
        <authorList>
            <consortium name="Ensembl"/>
        </authorList>
    </citation>
    <scope>IDENTIFICATION</scope>
</reference>
<dbReference type="InterPro" id="IPR003599">
    <property type="entry name" value="Ig_sub"/>
</dbReference>
<sequence length="491" mass="53177">ESCGLSVVYRASVVLGVERSVCCVLSVVYRASVVLGVERSVCCGLSVVYRASVVLGVERSVCCVLSVVYRASVVLGVERSVCCVLSVVYRPSVVLGVERSVYCVLSVLYRASVVLGVERSVCCGLSVVYRASVVLGVERSVCCELSVVYRASVVLGVERSVCCVLSVVYRASVVLGVERSVCCVLSVVYRASVVLGVERSVCCGLSVVYRASVVLGVERSVCCVLSVVYRASVVLGVEWSVCCVLSVVLLVRMLLTSYLLFIGLHVSEGCILVKSSQTLFITANAGGSVLLPCYCTDLHTKPETFSWQKNSGNKWEEISSESGQYRDRVQLVNGHSPGNLSLLISHLTEEDGGDYHCYADKSGYLFVSLDVKACSLENSGIPLSISAHTGGSVLLPCYCTDPHSKPERFTWNKLKKTRNTWEEISSESGQYRDRVQLVNGHSPGNLSLLMSHLTEEDGGWYKCDLGGCEHIVIKFTVTGKILLLLKTYSVS</sequence>
<dbReference type="InterPro" id="IPR013106">
    <property type="entry name" value="Ig_V-set"/>
</dbReference>
<name>A0AAR2KUE9_PYGNA</name>
<dbReference type="InterPro" id="IPR007110">
    <property type="entry name" value="Ig-like_dom"/>
</dbReference>
<keyword evidence="6" id="KW-0472">Membrane</keyword>
<comment type="subcellular location">
    <subcellularLocation>
        <location evidence="1">Cell membrane</location>
        <topology evidence="1">Single-pass type I membrane protein</topology>
    </subcellularLocation>
</comment>
<dbReference type="GeneTree" id="ENSGT01120000272172"/>
<evidence type="ECO:0000256" key="7">
    <source>
        <dbReference type="ARBA" id="ARBA00023157"/>
    </source>
</evidence>
<feature type="domain" description="Ig-like" evidence="11">
    <location>
        <begin position="390"/>
        <end position="463"/>
    </location>
</feature>
<dbReference type="GO" id="GO:0007166">
    <property type="term" value="P:cell surface receptor signaling pathway"/>
    <property type="evidence" value="ECO:0007669"/>
    <property type="project" value="TreeGrafter"/>
</dbReference>
<evidence type="ECO:0000256" key="2">
    <source>
        <dbReference type="ARBA" id="ARBA00022475"/>
    </source>
</evidence>
<dbReference type="Pfam" id="PF13927">
    <property type="entry name" value="Ig_3"/>
    <property type="match status" value="1"/>
</dbReference>
<dbReference type="SMART" id="SM00406">
    <property type="entry name" value="IGv"/>
    <property type="match status" value="2"/>
</dbReference>
<dbReference type="GO" id="GO:0009897">
    <property type="term" value="C:external side of plasma membrane"/>
    <property type="evidence" value="ECO:0007669"/>
    <property type="project" value="TreeGrafter"/>
</dbReference>